<keyword evidence="1" id="KW-0472">Membrane</keyword>
<evidence type="ECO:0000313" key="3">
    <source>
        <dbReference type="Proteomes" id="UP000290932"/>
    </source>
</evidence>
<comment type="caution">
    <text evidence="2">The sequence shown here is derived from an EMBL/GenBank/DDBJ whole genome shotgun (WGS) entry which is preliminary data.</text>
</comment>
<keyword evidence="1" id="KW-0812">Transmembrane</keyword>
<gene>
    <name evidence="2" type="ORF">ABH15_02700</name>
</gene>
<evidence type="ECO:0000256" key="1">
    <source>
        <dbReference type="SAM" id="Phobius"/>
    </source>
</evidence>
<keyword evidence="1" id="KW-1133">Transmembrane helix</keyword>
<feature type="transmembrane region" description="Helical" evidence="1">
    <location>
        <begin position="20"/>
        <end position="37"/>
    </location>
</feature>
<dbReference type="AlphaFoldDB" id="A0A498H235"/>
<dbReference type="OrthoDB" id="117837at2157"/>
<name>A0A498H235_9EURY</name>
<sequence length="159" mass="17123">MGPKENFTDEEWKNLVSLPYAVSMAVIEAAPSFFGAWGETKAMMQEPVHLAADSGSVLVDQISTEMKAEEKALIKEQQNLMRHDQTGYRTTTIEAAKSASEALSKVSPDEAMAYKEWVLAIGRKVAEAAKEHGVAVSDPERAVLNEIAGAFGIGAEVPA</sequence>
<organism evidence="2 3">
    <name type="scientific">Methanoculleus taiwanensis</name>
    <dbReference type="NCBI Taxonomy" id="1550565"/>
    <lineage>
        <taxon>Archaea</taxon>
        <taxon>Methanobacteriati</taxon>
        <taxon>Methanobacteriota</taxon>
        <taxon>Stenosarchaea group</taxon>
        <taxon>Methanomicrobia</taxon>
        <taxon>Methanomicrobiales</taxon>
        <taxon>Methanomicrobiaceae</taxon>
        <taxon>Methanoculleus</taxon>
    </lineage>
</organism>
<proteinExistence type="predicted"/>
<protein>
    <submittedName>
        <fullName evidence="2">Uncharacterized protein</fullName>
    </submittedName>
</protein>
<dbReference type="Proteomes" id="UP000290932">
    <property type="component" value="Unassembled WGS sequence"/>
</dbReference>
<accession>A0A498H235</accession>
<dbReference type="RefSeq" id="WP_128692815.1">
    <property type="nucleotide sequence ID" value="NZ_LHQS01000001.1"/>
</dbReference>
<reference evidence="2 3" key="1">
    <citation type="journal article" date="2015" name="Int. J. Syst. Evol. Microbiol.">
        <title>Methanoculleus taiwanensis sp. nov., a methanogen isolated from deep marine sediment at the deformation front area near Taiwan.</title>
        <authorList>
            <person name="Weng C.Y."/>
            <person name="Chen S.C."/>
            <person name="Lai M.C."/>
            <person name="Wu S.Y."/>
            <person name="Lin S."/>
            <person name="Yang T.F."/>
            <person name="Chen P.C."/>
        </authorList>
    </citation>
    <scope>NUCLEOTIDE SEQUENCE [LARGE SCALE GENOMIC DNA]</scope>
    <source>
        <strain evidence="2 3">CYW4</strain>
    </source>
</reference>
<keyword evidence="3" id="KW-1185">Reference proteome</keyword>
<dbReference type="EMBL" id="LHQS01000001">
    <property type="protein sequence ID" value="RXE57059.1"/>
    <property type="molecule type" value="Genomic_DNA"/>
</dbReference>
<evidence type="ECO:0000313" key="2">
    <source>
        <dbReference type="EMBL" id="RXE57059.1"/>
    </source>
</evidence>